<dbReference type="VEuPathDB" id="GiardiaDB:GLP15_1579"/>
<dbReference type="OrthoDB" id="10257501at2759"/>
<dbReference type="Proteomes" id="UP000008974">
    <property type="component" value="Unassembled WGS sequence"/>
</dbReference>
<accession>E1EXH2</accession>
<evidence type="ECO:0000313" key="3">
    <source>
        <dbReference type="Proteomes" id="UP000008974"/>
    </source>
</evidence>
<comment type="caution">
    <text evidence="2">The sequence shown here is derived from an EMBL/GenBank/DDBJ whole genome shotgun (WGS) entry which is preliminary data.</text>
</comment>
<dbReference type="EMBL" id="ACVC01000048">
    <property type="protein sequence ID" value="EFO65059.1"/>
    <property type="molecule type" value="Genomic_DNA"/>
</dbReference>
<reference evidence="2 3" key="1">
    <citation type="journal article" date="2010" name="BMC Genomics">
        <title>Genome analysis and comparative genomics of a Giardia intestinalis assemblage E isolate.</title>
        <authorList>
            <person name="Jerlstrom-Hultqvist J."/>
            <person name="Franzen O."/>
            <person name="Ankarklev J."/>
            <person name="Xu F."/>
            <person name="Nohynkova E."/>
            <person name="Andersson J.O."/>
            <person name="Svard S.G."/>
            <person name="Andersson B."/>
        </authorList>
    </citation>
    <scope>NUCLEOTIDE SEQUENCE [LARGE SCALE GENOMIC DNA]</scope>
    <source>
        <strain evidence="2 3">P15</strain>
    </source>
</reference>
<dbReference type="AlphaFoldDB" id="E1EXH2"/>
<dbReference type="OMA" id="AHESSMI"/>
<feature type="region of interest" description="Disordered" evidence="1">
    <location>
        <begin position="241"/>
        <end position="273"/>
    </location>
</feature>
<name>E1EXH2_GIAIA</name>
<sequence length="312" mass="35219">MTPLKIYFYLPVKLMHKAKGSKVRGSKTGAIMNFDESVDRLPTEEGFSLYSNHAEQSYKDSPRRGSSSLMKGSQSAFYSSVYSVDDHTTARDKLATDRFKAVHTQRSSTARESCYDPLPRVEYVDLNGRLLDPEKLRNSNLLPGQNGTRAVSQHVFSNSAPYQSPPSCMSPQLHPEQGFNYEQSPRLSLPACTLEEPYYQRNYKEELAYAGNIGYDIQEKYAVLPSEFTQVKSLLIPVSSSRQQSSYDQQRHHQTTPESPIRSPMHNTYESPADLPASYRIVERRGRTLVNDLLLDPVTGMPAPVQVTNQNL</sequence>
<organism evidence="2 3">
    <name type="scientific">Giardia intestinalis (strain P15)</name>
    <name type="common">Giardia lamblia</name>
    <dbReference type="NCBI Taxonomy" id="658858"/>
    <lineage>
        <taxon>Eukaryota</taxon>
        <taxon>Metamonada</taxon>
        <taxon>Diplomonadida</taxon>
        <taxon>Hexamitidae</taxon>
        <taxon>Giardiinae</taxon>
        <taxon>Giardia</taxon>
    </lineage>
</organism>
<proteinExistence type="predicted"/>
<evidence type="ECO:0000256" key="1">
    <source>
        <dbReference type="SAM" id="MobiDB-lite"/>
    </source>
</evidence>
<protein>
    <submittedName>
        <fullName evidence="2">Uncharacterized protein</fullName>
    </submittedName>
</protein>
<gene>
    <name evidence="2" type="ORF">GLP15_1579</name>
</gene>
<evidence type="ECO:0000313" key="2">
    <source>
        <dbReference type="EMBL" id="EFO65059.1"/>
    </source>
</evidence>